<keyword evidence="2 4" id="KW-0378">Hydrolase</keyword>
<dbReference type="SUPFAM" id="SSF75005">
    <property type="entry name" value="Arabinanase/levansucrase/invertase"/>
    <property type="match status" value="1"/>
</dbReference>
<dbReference type="RefSeq" id="WP_125755196.1">
    <property type="nucleotide sequence ID" value="NZ_JBHTOK010000003.1"/>
</dbReference>
<dbReference type="Pfam" id="PF04616">
    <property type="entry name" value="Glyco_hydro_43"/>
    <property type="match status" value="1"/>
</dbReference>
<gene>
    <name evidence="5" type="ORF">ACFQ5K_00590</name>
</gene>
<dbReference type="PANTHER" id="PTHR22925">
    <property type="entry name" value="GLYCOSYL HYDROLASE 43 FAMILY MEMBER"/>
    <property type="match status" value="1"/>
</dbReference>
<dbReference type="CDD" id="cd18825">
    <property type="entry name" value="GH43_CtGH43-like"/>
    <property type="match status" value="1"/>
</dbReference>
<accession>A0ABW4CT46</accession>
<dbReference type="InterPro" id="IPR006710">
    <property type="entry name" value="Glyco_hydro_43"/>
</dbReference>
<protein>
    <submittedName>
        <fullName evidence="5">Glycoside hydrolase family 43 protein</fullName>
    </submittedName>
</protein>
<evidence type="ECO:0000256" key="2">
    <source>
        <dbReference type="ARBA" id="ARBA00022801"/>
    </source>
</evidence>
<dbReference type="Proteomes" id="UP001597212">
    <property type="component" value="Unassembled WGS sequence"/>
</dbReference>
<dbReference type="PANTHER" id="PTHR22925:SF3">
    <property type="entry name" value="GLYCOSYL HYDROLASE FAMILY PROTEIN 43"/>
    <property type="match status" value="1"/>
</dbReference>
<evidence type="ECO:0000256" key="4">
    <source>
        <dbReference type="RuleBase" id="RU361187"/>
    </source>
</evidence>
<sequence length="308" mass="34232">MVSNANGQPWRDADGRLIQAHGGTILAHQETYYWYGEDRSQPAFVAAGRRVVPFTGVRCYSSTNLRDWHDAGRVLTAASDPEGRLQVTSVVERPKVLFNAETRKFVMWAHFDDQDYTYAGCVVAMADAPTGPFTVHDVLRPNRQESRDMTLVQDGGKAYLCFSSDMNQTLYFAQLTPDYLDLTGFSAKILVDQAREAPTVVHDGEWYFTITSGTTGWRPNPALYSRSRFLFSGQKLIDNPCVGPTAATTYGGQPAAVFAVAGRWYLLLDHWQPADLSQSGYSILPIEITGRDLRVAWTQTPFGGEVKA</sequence>
<dbReference type="InterPro" id="IPR023296">
    <property type="entry name" value="Glyco_hydro_beta-prop_sf"/>
</dbReference>
<organism evidence="5 6">
    <name type="scientific">Lacticaseibacillus hegangensis</name>
    <dbReference type="NCBI Taxonomy" id="2486010"/>
    <lineage>
        <taxon>Bacteria</taxon>
        <taxon>Bacillati</taxon>
        <taxon>Bacillota</taxon>
        <taxon>Bacilli</taxon>
        <taxon>Lactobacillales</taxon>
        <taxon>Lactobacillaceae</taxon>
        <taxon>Lacticaseibacillus</taxon>
    </lineage>
</organism>
<keyword evidence="3 4" id="KW-0326">Glycosidase</keyword>
<reference evidence="6" key="1">
    <citation type="journal article" date="2019" name="Int. J. Syst. Evol. Microbiol.">
        <title>The Global Catalogue of Microorganisms (GCM) 10K type strain sequencing project: providing services to taxonomists for standard genome sequencing and annotation.</title>
        <authorList>
            <consortium name="The Broad Institute Genomics Platform"/>
            <consortium name="The Broad Institute Genome Sequencing Center for Infectious Disease"/>
            <person name="Wu L."/>
            <person name="Ma J."/>
        </authorList>
    </citation>
    <scope>NUCLEOTIDE SEQUENCE [LARGE SCALE GENOMIC DNA]</scope>
    <source>
        <strain evidence="6">CCM 8912</strain>
    </source>
</reference>
<keyword evidence="6" id="KW-1185">Reference proteome</keyword>
<dbReference type="EMBL" id="JBHTOK010000003">
    <property type="protein sequence ID" value="MFD1439889.1"/>
    <property type="molecule type" value="Genomic_DNA"/>
</dbReference>
<comment type="caution">
    <text evidence="5">The sequence shown here is derived from an EMBL/GenBank/DDBJ whole genome shotgun (WGS) entry which is preliminary data.</text>
</comment>
<proteinExistence type="inferred from homology"/>
<evidence type="ECO:0000256" key="3">
    <source>
        <dbReference type="ARBA" id="ARBA00023295"/>
    </source>
</evidence>
<dbReference type="GO" id="GO:0016787">
    <property type="term" value="F:hydrolase activity"/>
    <property type="evidence" value="ECO:0007669"/>
    <property type="project" value="UniProtKB-KW"/>
</dbReference>
<evidence type="ECO:0000313" key="6">
    <source>
        <dbReference type="Proteomes" id="UP001597212"/>
    </source>
</evidence>
<dbReference type="Gene3D" id="2.115.10.20">
    <property type="entry name" value="Glycosyl hydrolase domain, family 43"/>
    <property type="match status" value="1"/>
</dbReference>
<name>A0ABW4CT46_9LACO</name>
<comment type="similarity">
    <text evidence="1 4">Belongs to the glycosyl hydrolase 43 family.</text>
</comment>
<evidence type="ECO:0000313" key="5">
    <source>
        <dbReference type="EMBL" id="MFD1439889.1"/>
    </source>
</evidence>
<evidence type="ECO:0000256" key="1">
    <source>
        <dbReference type="ARBA" id="ARBA00009865"/>
    </source>
</evidence>